<reference evidence="2" key="1">
    <citation type="journal article" date="2020" name="Stud. Mycol.">
        <title>101 Dothideomycetes genomes: a test case for predicting lifestyles and emergence of pathogens.</title>
        <authorList>
            <person name="Haridas S."/>
            <person name="Albert R."/>
            <person name="Binder M."/>
            <person name="Bloem J."/>
            <person name="Labutti K."/>
            <person name="Salamov A."/>
            <person name="Andreopoulos B."/>
            <person name="Baker S."/>
            <person name="Barry K."/>
            <person name="Bills G."/>
            <person name="Bluhm B."/>
            <person name="Cannon C."/>
            <person name="Castanera R."/>
            <person name="Culley D."/>
            <person name="Daum C."/>
            <person name="Ezra D."/>
            <person name="Gonzalez J."/>
            <person name="Henrissat B."/>
            <person name="Kuo A."/>
            <person name="Liang C."/>
            <person name="Lipzen A."/>
            <person name="Lutzoni F."/>
            <person name="Magnuson J."/>
            <person name="Mondo S."/>
            <person name="Nolan M."/>
            <person name="Ohm R."/>
            <person name="Pangilinan J."/>
            <person name="Park H.-J."/>
            <person name="Ramirez L."/>
            <person name="Alfaro M."/>
            <person name="Sun H."/>
            <person name="Tritt A."/>
            <person name="Yoshinaga Y."/>
            <person name="Zwiers L.-H."/>
            <person name="Turgeon B."/>
            <person name="Goodwin S."/>
            <person name="Spatafora J."/>
            <person name="Crous P."/>
            <person name="Grigoriev I."/>
        </authorList>
    </citation>
    <scope>NUCLEOTIDE SEQUENCE</scope>
    <source>
        <strain evidence="2">CBS 121410</strain>
    </source>
</reference>
<name>A0A9P4I065_9PEZI</name>
<feature type="region of interest" description="Disordered" evidence="1">
    <location>
        <begin position="236"/>
        <end position="301"/>
    </location>
</feature>
<organism evidence="2 3">
    <name type="scientific">Saccharata proteae CBS 121410</name>
    <dbReference type="NCBI Taxonomy" id="1314787"/>
    <lineage>
        <taxon>Eukaryota</taxon>
        <taxon>Fungi</taxon>
        <taxon>Dikarya</taxon>
        <taxon>Ascomycota</taxon>
        <taxon>Pezizomycotina</taxon>
        <taxon>Dothideomycetes</taxon>
        <taxon>Dothideomycetes incertae sedis</taxon>
        <taxon>Botryosphaeriales</taxon>
        <taxon>Saccharataceae</taxon>
        <taxon>Saccharata</taxon>
    </lineage>
</organism>
<dbReference type="AlphaFoldDB" id="A0A9P4I065"/>
<sequence>MGLQACNEVDASQAGNDIASEADCRSCNAWNSKGTLAVIQVGSGENISQEARERGKTDPRAEVAGSALANALLALSAPRAELDERALDARAFDGAKREFAADANEAAARAELKSVATGRLEMPLDKSAGNEEIAPVPGMTEDRAPTSVGSAVIEAKSLLKIDEAARLASDPSAAVSVGFADRSRLDSAGTILAMLLTAGEARLAKLERPAVSARPVGAKTLPIRDESAAVSVGATLPKSDPTRLARSEGAALPTRELNAPESGTRNRRDIGWRDAVKGTRKGGYISRGSTSQDTSYERREDRSISWSGSYKTCQIGRCSTADERTQCACIGHS</sequence>
<evidence type="ECO:0000313" key="2">
    <source>
        <dbReference type="EMBL" id="KAF2090668.1"/>
    </source>
</evidence>
<accession>A0A9P4I065</accession>
<proteinExistence type="predicted"/>
<protein>
    <submittedName>
        <fullName evidence="2">Uncharacterized protein</fullName>
    </submittedName>
</protein>
<keyword evidence="3" id="KW-1185">Reference proteome</keyword>
<evidence type="ECO:0000256" key="1">
    <source>
        <dbReference type="SAM" id="MobiDB-lite"/>
    </source>
</evidence>
<feature type="compositionally biased region" description="Basic and acidic residues" evidence="1">
    <location>
        <begin position="264"/>
        <end position="277"/>
    </location>
</feature>
<gene>
    <name evidence="2" type="ORF">K490DRAFT_53644</name>
</gene>
<evidence type="ECO:0000313" key="3">
    <source>
        <dbReference type="Proteomes" id="UP000799776"/>
    </source>
</evidence>
<dbReference type="Proteomes" id="UP000799776">
    <property type="component" value="Unassembled WGS sequence"/>
</dbReference>
<comment type="caution">
    <text evidence="2">The sequence shown here is derived from an EMBL/GenBank/DDBJ whole genome shotgun (WGS) entry which is preliminary data.</text>
</comment>
<dbReference type="EMBL" id="ML978712">
    <property type="protein sequence ID" value="KAF2090668.1"/>
    <property type="molecule type" value="Genomic_DNA"/>
</dbReference>